<dbReference type="PROSITE" id="PS51257">
    <property type="entry name" value="PROKAR_LIPOPROTEIN"/>
    <property type="match status" value="1"/>
</dbReference>
<dbReference type="SUPFAM" id="SSF53850">
    <property type="entry name" value="Periplasmic binding protein-like II"/>
    <property type="match status" value="1"/>
</dbReference>
<dbReference type="AlphaFoldDB" id="A0A3N1CWL7"/>
<dbReference type="PANTHER" id="PTHR43649:SF12">
    <property type="entry name" value="DIACETYLCHITOBIOSE BINDING PROTEIN DASA"/>
    <property type="match status" value="1"/>
</dbReference>
<comment type="caution">
    <text evidence="2">The sequence shown here is derived from an EMBL/GenBank/DDBJ whole genome shotgun (WGS) entry which is preliminary data.</text>
</comment>
<evidence type="ECO:0000313" key="2">
    <source>
        <dbReference type="EMBL" id="ROO85690.1"/>
    </source>
</evidence>
<name>A0A3N1CWL7_9ACTN</name>
<dbReference type="InterPro" id="IPR050490">
    <property type="entry name" value="Bact_solute-bd_prot1"/>
</dbReference>
<feature type="signal peptide" evidence="1">
    <location>
        <begin position="1"/>
        <end position="24"/>
    </location>
</feature>
<sequence>MQKKSRIPVLRGLAALAVGMMALAACGGGSDENGPSGAKELRLWHYESADGAMGKAWSAAIAKFEETHPGVKVKFEEKSFEQINQSGAMALNSNEAPDILEYNKGNATAGLIAKQGLLTDMSDEVVKRGWDKLLSPSLQTTAKYDDRGIMGEGNWYGIPNYGEFVSVYYNKDLFKKYDLEVPTTLDDFTKVMDEFVAEGVTPLANAGAEYPAQQYLYQLALSKADRAWVDRYQLYKGKNDFKDPAWTYAATTFADWVSKGYIAKNSAGTKAEDMGVSFMKGDFPILVSGSWWWGRFQTDVKNFEWGSFLFPGNTLHAGSSGNLWVVPEKSKAKDLAYDFIDITMSKEIQNLLGNSGGVPVAADPAAISDPKSKELIELFGKVNSADSLAFYPDWPAPGYYDVLVQNTQKLINGSAAPNAFLDAIAGPYDENLQDQGLGD</sequence>
<dbReference type="EMBL" id="RJKE01000001">
    <property type="protein sequence ID" value="ROO85690.1"/>
    <property type="molecule type" value="Genomic_DNA"/>
</dbReference>
<dbReference type="PANTHER" id="PTHR43649">
    <property type="entry name" value="ARABINOSE-BINDING PROTEIN-RELATED"/>
    <property type="match status" value="1"/>
</dbReference>
<feature type="chain" id="PRO_5018208673" evidence="1">
    <location>
        <begin position="25"/>
        <end position="439"/>
    </location>
</feature>
<dbReference type="OrthoDB" id="358201at2"/>
<dbReference type="Proteomes" id="UP000272400">
    <property type="component" value="Unassembled WGS sequence"/>
</dbReference>
<dbReference type="InterPro" id="IPR006059">
    <property type="entry name" value="SBP"/>
</dbReference>
<accession>A0A3N1CWL7</accession>
<protein>
    <submittedName>
        <fullName evidence="2">Raffinose/stachyose/melibiose transport system substrate-binding protein</fullName>
    </submittedName>
</protein>
<reference evidence="2 3" key="1">
    <citation type="submission" date="2018-11" db="EMBL/GenBank/DDBJ databases">
        <title>Sequencing the genomes of 1000 actinobacteria strains.</title>
        <authorList>
            <person name="Klenk H.-P."/>
        </authorList>
    </citation>
    <scope>NUCLEOTIDE SEQUENCE [LARGE SCALE GENOMIC DNA]</scope>
    <source>
        <strain evidence="2 3">DSM 44254</strain>
    </source>
</reference>
<evidence type="ECO:0000313" key="3">
    <source>
        <dbReference type="Proteomes" id="UP000272400"/>
    </source>
</evidence>
<dbReference type="RefSeq" id="WP_123665171.1">
    <property type="nucleotide sequence ID" value="NZ_RJKE01000001.1"/>
</dbReference>
<keyword evidence="3" id="KW-1185">Reference proteome</keyword>
<gene>
    <name evidence="2" type="ORF">EDD29_3238</name>
</gene>
<proteinExistence type="predicted"/>
<dbReference type="Gene3D" id="3.40.190.10">
    <property type="entry name" value="Periplasmic binding protein-like II"/>
    <property type="match status" value="1"/>
</dbReference>
<organism evidence="2 3">
    <name type="scientific">Actinocorallia herbida</name>
    <dbReference type="NCBI Taxonomy" id="58109"/>
    <lineage>
        <taxon>Bacteria</taxon>
        <taxon>Bacillati</taxon>
        <taxon>Actinomycetota</taxon>
        <taxon>Actinomycetes</taxon>
        <taxon>Streptosporangiales</taxon>
        <taxon>Thermomonosporaceae</taxon>
        <taxon>Actinocorallia</taxon>
    </lineage>
</organism>
<keyword evidence="1" id="KW-0732">Signal</keyword>
<evidence type="ECO:0000256" key="1">
    <source>
        <dbReference type="SAM" id="SignalP"/>
    </source>
</evidence>
<dbReference type="Pfam" id="PF01547">
    <property type="entry name" value="SBP_bac_1"/>
    <property type="match status" value="1"/>
</dbReference>